<dbReference type="Proteomes" id="UP000320404">
    <property type="component" value="Unassembled WGS sequence"/>
</dbReference>
<organism evidence="1 2">
    <name type="scientific">OM182 bacterium</name>
    <dbReference type="NCBI Taxonomy" id="2510334"/>
    <lineage>
        <taxon>Bacteria</taxon>
        <taxon>Pseudomonadati</taxon>
        <taxon>Pseudomonadota</taxon>
        <taxon>Gammaproteobacteria</taxon>
        <taxon>OMG group</taxon>
        <taxon>OM182 clade</taxon>
    </lineage>
</organism>
<evidence type="ECO:0000313" key="1">
    <source>
        <dbReference type="EMBL" id="RZO76198.1"/>
    </source>
</evidence>
<gene>
    <name evidence="1" type="ORF">EVA69_03255</name>
</gene>
<proteinExistence type="predicted"/>
<evidence type="ECO:0000313" key="2">
    <source>
        <dbReference type="Proteomes" id="UP000320404"/>
    </source>
</evidence>
<name>A0A520S160_9GAMM</name>
<dbReference type="EMBL" id="SHAH01000036">
    <property type="protein sequence ID" value="RZO76198.1"/>
    <property type="molecule type" value="Genomic_DNA"/>
</dbReference>
<dbReference type="AlphaFoldDB" id="A0A520S160"/>
<protein>
    <submittedName>
        <fullName evidence="1">Uncharacterized protein</fullName>
    </submittedName>
</protein>
<reference evidence="1 2" key="1">
    <citation type="submission" date="2019-02" db="EMBL/GenBank/DDBJ databases">
        <title>Prokaryotic population dynamics and viral predation in marine succession experiment using metagenomics: the confinement effect.</title>
        <authorList>
            <person name="Haro-Moreno J.M."/>
            <person name="Rodriguez-Valera F."/>
            <person name="Lopez-Perez M."/>
        </authorList>
    </citation>
    <scope>NUCLEOTIDE SEQUENCE [LARGE SCALE GENOMIC DNA]</scope>
    <source>
        <strain evidence="1">MED-G158</strain>
    </source>
</reference>
<accession>A0A520S160</accession>
<sequence length="181" mass="19993">MSGLAQFDASYDSQEDRILIRITNTEGDEFRLWLTRRLSASLLVDFKVNISAYRVQPDSAEKESESAPRASEMGAATLMRADMQQEADAAKQDFEQKFIPGERFPLGEQGAVVDKIDFQADGKGPGNHALNFIGTNGKRLSIGVTPQFLNTIFEVIERVSQQAEWGLITTSSSMARSATLQ</sequence>
<comment type="caution">
    <text evidence="1">The sequence shown here is derived from an EMBL/GenBank/DDBJ whole genome shotgun (WGS) entry which is preliminary data.</text>
</comment>